<protein>
    <recommendedName>
        <fullName evidence="6">Transposase</fullName>
    </recommendedName>
</protein>
<dbReference type="Pfam" id="PF04937">
    <property type="entry name" value="DUF659"/>
    <property type="match status" value="1"/>
</dbReference>
<dbReference type="GO" id="GO:0046983">
    <property type="term" value="F:protein dimerization activity"/>
    <property type="evidence" value="ECO:0007669"/>
    <property type="project" value="InterPro"/>
</dbReference>
<proteinExistence type="predicted"/>
<name>A0AAV5KPJ1_9ROSI</name>
<dbReference type="PANTHER" id="PTHR32166:SF121">
    <property type="entry name" value="DUF659 DOMAIN-CONTAINING PROTEIN"/>
    <property type="match status" value="1"/>
</dbReference>
<organism evidence="4 5">
    <name type="scientific">Rubroshorea leprosula</name>
    <dbReference type="NCBI Taxonomy" id="152421"/>
    <lineage>
        <taxon>Eukaryota</taxon>
        <taxon>Viridiplantae</taxon>
        <taxon>Streptophyta</taxon>
        <taxon>Embryophyta</taxon>
        <taxon>Tracheophyta</taxon>
        <taxon>Spermatophyta</taxon>
        <taxon>Magnoliopsida</taxon>
        <taxon>eudicotyledons</taxon>
        <taxon>Gunneridae</taxon>
        <taxon>Pentapetalae</taxon>
        <taxon>rosids</taxon>
        <taxon>malvids</taxon>
        <taxon>Malvales</taxon>
        <taxon>Dipterocarpaceae</taxon>
        <taxon>Rubroshorea</taxon>
    </lineage>
</organism>
<dbReference type="InterPro" id="IPR012337">
    <property type="entry name" value="RNaseH-like_sf"/>
</dbReference>
<feature type="domain" description="DUF659" evidence="2">
    <location>
        <begin position="135"/>
        <end position="285"/>
    </location>
</feature>
<dbReference type="AlphaFoldDB" id="A0AAV5KPJ1"/>
<evidence type="ECO:0000313" key="4">
    <source>
        <dbReference type="EMBL" id="GKV26461.1"/>
    </source>
</evidence>
<dbReference type="PANTHER" id="PTHR32166">
    <property type="entry name" value="OSJNBA0013A04.12 PROTEIN"/>
    <property type="match status" value="1"/>
</dbReference>
<dbReference type="Proteomes" id="UP001054252">
    <property type="component" value="Unassembled WGS sequence"/>
</dbReference>
<evidence type="ECO:0000313" key="5">
    <source>
        <dbReference type="Proteomes" id="UP001054252"/>
    </source>
</evidence>
<accession>A0AAV5KPJ1</accession>
<feature type="compositionally biased region" description="Polar residues" evidence="1">
    <location>
        <begin position="38"/>
        <end position="48"/>
    </location>
</feature>
<feature type="domain" description="HAT C-terminal dimerisation" evidence="3">
    <location>
        <begin position="496"/>
        <end position="574"/>
    </location>
</feature>
<reference evidence="4 5" key="1">
    <citation type="journal article" date="2021" name="Commun. Biol.">
        <title>The genome of Shorea leprosula (Dipterocarpaceae) highlights the ecological relevance of drought in aseasonal tropical rainforests.</title>
        <authorList>
            <person name="Ng K.K.S."/>
            <person name="Kobayashi M.J."/>
            <person name="Fawcett J.A."/>
            <person name="Hatakeyama M."/>
            <person name="Paape T."/>
            <person name="Ng C.H."/>
            <person name="Ang C.C."/>
            <person name="Tnah L.H."/>
            <person name="Lee C.T."/>
            <person name="Nishiyama T."/>
            <person name="Sese J."/>
            <person name="O'Brien M.J."/>
            <person name="Copetti D."/>
            <person name="Mohd Noor M.I."/>
            <person name="Ong R.C."/>
            <person name="Putra M."/>
            <person name="Sireger I.Z."/>
            <person name="Indrioko S."/>
            <person name="Kosugi Y."/>
            <person name="Izuno A."/>
            <person name="Isagi Y."/>
            <person name="Lee S.L."/>
            <person name="Shimizu K.K."/>
        </authorList>
    </citation>
    <scope>NUCLEOTIDE SEQUENCE [LARGE SCALE GENOMIC DNA]</scope>
    <source>
        <strain evidence="4">214</strain>
    </source>
</reference>
<evidence type="ECO:0000259" key="3">
    <source>
        <dbReference type="Pfam" id="PF05699"/>
    </source>
</evidence>
<dbReference type="Pfam" id="PF05699">
    <property type="entry name" value="Dimer_Tnp_hAT"/>
    <property type="match status" value="1"/>
</dbReference>
<keyword evidence="5" id="KW-1185">Reference proteome</keyword>
<gene>
    <name evidence="4" type="ORF">SLEP1_g35752</name>
</gene>
<comment type="caution">
    <text evidence="4">The sequence shown here is derived from an EMBL/GenBank/DDBJ whole genome shotgun (WGS) entry which is preliminary data.</text>
</comment>
<feature type="region of interest" description="Disordered" evidence="1">
    <location>
        <begin position="1"/>
        <end position="54"/>
    </location>
</feature>
<dbReference type="InterPro" id="IPR008906">
    <property type="entry name" value="HATC_C_dom"/>
</dbReference>
<dbReference type="InterPro" id="IPR007021">
    <property type="entry name" value="DUF659"/>
</dbReference>
<evidence type="ECO:0000256" key="1">
    <source>
        <dbReference type="SAM" id="MobiDB-lite"/>
    </source>
</evidence>
<sequence>MQQSLKEIEESKKQAKNVWEENPFGHCDEDAPDLQEIPNPSTAPQSQVKGKGLEISANKKRKASGIENYFAPRATPGAQPSIRSVLAGKDALHNADLAIARFFFDSCLPINALNSPYFQPMLDAIAAIGPGYKAPSYHAMRSNLLHNLKQEVQLLVNSYRNIWAETGCTIMRDGWQDQKNRQLINFLVYCPRGITFVKSVDASDVVKDASMLCNLFRELVEFVGSDNVVHLVTDNAANYKKAGRLLNDIYPTIFWSPCAAHCLNLILSDIGKLEVVSNLASRASLVSKFIYNHPFLLAWLRKREGWTETIRPGPTRFATTFIALKSIHEHRHDLQALVTSLEFKESRYYKDHKANDVVAVVLDKKFWNNCELVVKIVGPLIQLLRIVDGDERPSLGYVYDGMYRARKAIKTILMNRKSLYKPYTRIIKGRWDRQLRQNLHAAAYYLNPAFFYDKESFSTKKEVMKGFMDVVDAKVPSRRSKFLNECELYDKKMESFGRESALESSKTMTPDEWWKYFGYSAPNLKKLAIQLLSQTSSSSGCERNWSVFERIHTKKRNRLEHQRLNDLVYVHYNLRLKHKYFIQST</sequence>
<evidence type="ECO:0008006" key="6">
    <source>
        <dbReference type="Google" id="ProtNLM"/>
    </source>
</evidence>
<evidence type="ECO:0000259" key="2">
    <source>
        <dbReference type="Pfam" id="PF04937"/>
    </source>
</evidence>
<dbReference type="EMBL" id="BPVZ01000072">
    <property type="protein sequence ID" value="GKV26461.1"/>
    <property type="molecule type" value="Genomic_DNA"/>
</dbReference>
<dbReference type="SUPFAM" id="SSF53098">
    <property type="entry name" value="Ribonuclease H-like"/>
    <property type="match status" value="1"/>
</dbReference>
<feature type="compositionally biased region" description="Basic and acidic residues" evidence="1">
    <location>
        <begin position="1"/>
        <end position="13"/>
    </location>
</feature>